<accession>T1KYQ1</accession>
<dbReference type="PANTHER" id="PTHR43721:SF2">
    <property type="entry name" value="ELONGATION FACTOR TU, MITOCHONDRIAL"/>
    <property type="match status" value="1"/>
</dbReference>
<dbReference type="InterPro" id="IPR009001">
    <property type="entry name" value="Transl_elong_EF1A/Init_IF2_C"/>
</dbReference>
<feature type="region of interest" description="Disordered" evidence="4">
    <location>
        <begin position="579"/>
        <end position="622"/>
    </location>
</feature>
<dbReference type="EnsemblMetazoa" id="tetur27g01480.1">
    <property type="protein sequence ID" value="tetur27g01480.1"/>
    <property type="gene ID" value="tetur27g01480"/>
</dbReference>
<dbReference type="eggNOG" id="KOG0460">
    <property type="taxonomic scope" value="Eukaryota"/>
</dbReference>
<evidence type="ECO:0000256" key="3">
    <source>
        <dbReference type="ARBA" id="ARBA00023134"/>
    </source>
</evidence>
<evidence type="ECO:0000313" key="6">
    <source>
        <dbReference type="EnsemblMetazoa" id="tetur27g01480.1"/>
    </source>
</evidence>
<organism evidence="6 7">
    <name type="scientific">Tetranychus urticae</name>
    <name type="common">Two-spotted spider mite</name>
    <dbReference type="NCBI Taxonomy" id="32264"/>
    <lineage>
        <taxon>Eukaryota</taxon>
        <taxon>Metazoa</taxon>
        <taxon>Ecdysozoa</taxon>
        <taxon>Arthropoda</taxon>
        <taxon>Chelicerata</taxon>
        <taxon>Arachnida</taxon>
        <taxon>Acari</taxon>
        <taxon>Acariformes</taxon>
        <taxon>Trombidiformes</taxon>
        <taxon>Prostigmata</taxon>
        <taxon>Eleutherengona</taxon>
        <taxon>Raphignathae</taxon>
        <taxon>Tetranychoidea</taxon>
        <taxon>Tetranychidae</taxon>
        <taxon>Tetranychus</taxon>
    </lineage>
</organism>
<dbReference type="GO" id="GO:0005525">
    <property type="term" value="F:GTP binding"/>
    <property type="evidence" value="ECO:0007669"/>
    <property type="project" value="UniProtKB-KW"/>
</dbReference>
<dbReference type="InterPro" id="IPR050055">
    <property type="entry name" value="EF-Tu_GTPase"/>
</dbReference>
<dbReference type="InterPro" id="IPR004161">
    <property type="entry name" value="EFTu-like_2"/>
</dbReference>
<dbReference type="Gene3D" id="3.40.50.300">
    <property type="entry name" value="P-loop containing nucleotide triphosphate hydrolases"/>
    <property type="match status" value="1"/>
</dbReference>
<dbReference type="InterPro" id="IPR027417">
    <property type="entry name" value="P-loop_NTPase"/>
</dbReference>
<evidence type="ECO:0000256" key="2">
    <source>
        <dbReference type="ARBA" id="ARBA00022741"/>
    </source>
</evidence>
<dbReference type="Pfam" id="PF00009">
    <property type="entry name" value="GTP_EFTU"/>
    <property type="match status" value="1"/>
</dbReference>
<evidence type="ECO:0000256" key="1">
    <source>
        <dbReference type="ARBA" id="ARBA00007249"/>
    </source>
</evidence>
<keyword evidence="2" id="KW-0547">Nucleotide-binding</keyword>
<evidence type="ECO:0000313" key="7">
    <source>
        <dbReference type="Proteomes" id="UP000015104"/>
    </source>
</evidence>
<feature type="domain" description="Tr-type G" evidence="5">
    <location>
        <begin position="37"/>
        <end position="229"/>
    </location>
</feature>
<dbReference type="GO" id="GO:0003746">
    <property type="term" value="F:translation elongation factor activity"/>
    <property type="evidence" value="ECO:0007669"/>
    <property type="project" value="TreeGrafter"/>
</dbReference>
<protein>
    <recommendedName>
        <fullName evidence="5">Tr-type G domain-containing protein</fullName>
    </recommendedName>
</protein>
<dbReference type="SUPFAM" id="SSF52540">
    <property type="entry name" value="P-loop containing nucleoside triphosphate hydrolases"/>
    <property type="match status" value="1"/>
</dbReference>
<feature type="compositionally biased region" description="Acidic residues" evidence="4">
    <location>
        <begin position="611"/>
        <end position="622"/>
    </location>
</feature>
<dbReference type="InterPro" id="IPR009000">
    <property type="entry name" value="Transl_B-barrel_sf"/>
</dbReference>
<dbReference type="AlphaFoldDB" id="T1KYQ1"/>
<dbReference type="GO" id="GO:0005739">
    <property type="term" value="C:mitochondrion"/>
    <property type="evidence" value="ECO:0007669"/>
    <property type="project" value="TreeGrafter"/>
</dbReference>
<evidence type="ECO:0000256" key="4">
    <source>
        <dbReference type="SAM" id="MobiDB-lite"/>
    </source>
</evidence>
<dbReference type="PROSITE" id="PS51722">
    <property type="entry name" value="G_TR_2"/>
    <property type="match status" value="1"/>
</dbReference>
<dbReference type="PANTHER" id="PTHR43721">
    <property type="entry name" value="ELONGATION FACTOR TU-RELATED"/>
    <property type="match status" value="1"/>
</dbReference>
<keyword evidence="7" id="KW-1185">Reference proteome</keyword>
<dbReference type="GO" id="GO:0003924">
    <property type="term" value="F:GTPase activity"/>
    <property type="evidence" value="ECO:0007669"/>
    <property type="project" value="InterPro"/>
</dbReference>
<reference evidence="6" key="2">
    <citation type="submission" date="2015-06" db="UniProtKB">
        <authorList>
            <consortium name="EnsemblMetazoa"/>
        </authorList>
    </citation>
    <scope>IDENTIFICATION</scope>
</reference>
<dbReference type="InterPro" id="IPR000795">
    <property type="entry name" value="T_Tr_GTP-bd_dom"/>
</dbReference>
<sequence>MRFLIPRSDQLLTVIKYLGRRLASTDPRSKSSFIRDKTHVNVCCLGHTGHGKTTLSSAITLVQSKLKRSVYKPIDQIDKSPDEKARGQSIVPCKIEFTSASKHYVLTDLPGAKDLIKNTIFGACGSDVAIIVVNCQEGPSEQTRKHLAIARHHGVEHFVGFINQFGEADMENVELCELATREMLVEEGLDGDAIHFIHGSAVKALKEDTNELESIEKLITILDTLPSPDRNLDCSGLLYIDKIYSPPGRGTGVTGTVKQGKLTKGQIIDCLGFDRHIKTKINYIECFNKVLDETIEGDSVEIVLQGVKRDDITRGMAVCPSGEFSQCNNLEVLWQFFNSSHRSDALRGKFVTTNMLNFHFETGDVVGQIILSPGKDYITSGQSDLSQVKLSRSCVLSEGQSLLLRDGNEIVGLGKINRLLDNINKEEQKKILKGRNRIEREQFKSLLDKIETEILLGTTFSSKKLNMYHVTSLSTSDKPYYSVICRYIEADSQKKRKLVVPIRDLKPSTKDILSHFQAIGAVIRSKHSALLDSVDEKILLKCLLIAHYHSTGSSDYRSIELADKLLKAESKPNNRRVSFKVPPEAIKYDETDSSNDIQSPNPVASAATITDDYDEDDDDFAF</sequence>
<dbReference type="SUPFAM" id="SSF50447">
    <property type="entry name" value="Translation proteins"/>
    <property type="match status" value="1"/>
</dbReference>
<dbReference type="STRING" id="32264.T1KYQ1"/>
<dbReference type="Pfam" id="PF03144">
    <property type="entry name" value="GTP_EFTU_D2"/>
    <property type="match status" value="1"/>
</dbReference>
<dbReference type="Proteomes" id="UP000015104">
    <property type="component" value="Unassembled WGS sequence"/>
</dbReference>
<reference evidence="7" key="1">
    <citation type="submission" date="2011-08" db="EMBL/GenBank/DDBJ databases">
        <authorList>
            <person name="Rombauts S."/>
        </authorList>
    </citation>
    <scope>NUCLEOTIDE SEQUENCE</scope>
    <source>
        <strain evidence="7">London</strain>
    </source>
</reference>
<keyword evidence="3" id="KW-0342">GTP-binding</keyword>
<dbReference type="SUPFAM" id="SSF50465">
    <property type="entry name" value="EF-Tu/eEF-1alpha/eIF2-gamma C-terminal domain"/>
    <property type="match status" value="1"/>
</dbReference>
<dbReference type="Gene3D" id="2.40.30.10">
    <property type="entry name" value="Translation factors"/>
    <property type="match status" value="2"/>
</dbReference>
<dbReference type="EMBL" id="CAEY01000714">
    <property type="status" value="NOT_ANNOTATED_CDS"/>
    <property type="molecule type" value="Genomic_DNA"/>
</dbReference>
<dbReference type="HOGENOM" id="CLU_439639_0_0_1"/>
<proteinExistence type="inferred from homology"/>
<comment type="similarity">
    <text evidence="1">Belongs to the TRAFAC class translation factor GTPase superfamily. Classic translation factor GTPase family. EF-Tu/EF-1A subfamily.</text>
</comment>
<evidence type="ECO:0000259" key="5">
    <source>
        <dbReference type="PROSITE" id="PS51722"/>
    </source>
</evidence>
<dbReference type="GO" id="GO:0070125">
    <property type="term" value="P:mitochondrial translational elongation"/>
    <property type="evidence" value="ECO:0007669"/>
    <property type="project" value="TreeGrafter"/>
</dbReference>
<name>T1KYQ1_TETUR</name>